<feature type="region of interest" description="Disordered" evidence="3">
    <location>
        <begin position="52"/>
        <end position="90"/>
    </location>
</feature>
<keyword evidence="2" id="KW-0479">Metal-binding</keyword>
<evidence type="ECO:0000256" key="3">
    <source>
        <dbReference type="SAM" id="MobiDB-lite"/>
    </source>
</evidence>
<feature type="compositionally biased region" description="Polar residues" evidence="3">
    <location>
        <begin position="68"/>
        <end position="80"/>
    </location>
</feature>
<evidence type="ECO:0000313" key="6">
    <source>
        <dbReference type="EMBL" id="KAK3911138.1"/>
    </source>
</evidence>
<feature type="compositionally biased region" description="Basic and acidic residues" evidence="3">
    <location>
        <begin position="52"/>
        <end position="62"/>
    </location>
</feature>
<sequence length="454" mass="51576">MGDRSEDGQAGIGFYALNGKRCKLFPHAVPSQNLPLRVHDKKLSSPLKRLKEGRAKRAELRNKRLKSQTDPNFGHNQEDNSCSDEPNDEPPQNFTVCCEISTQANLIDDRLENVRNEEDRSIANLLCEHSPTLDKTTQVNFLKLSNSDKPMVIPEKCEKITLAQLLDSNEKLCTFTGIHSLELLEGLVECASDIDIDAQTNKKILPLKDRVLITMVKLKLSLGFTAISVLYGVSRQTISNYFKHMVPILSRVLRVMVPWPDQESIRQNLPLSFKKYRNTRIILDCAETNLEKSKCLKCRILSYSQYKKNFTVKFNVGIAPSGLITEVSCPYGGRASDCHIVEDSKILDKLDYRDGVMTDKGYRIEKQCLERNLILIRPPFLSKKQQMSRADALATAEIARARVHVERVIQRLREFKVLKYTIPWRLAGYTEDILFIAAGLTNLGPPVIGTHRFM</sequence>
<evidence type="ECO:0000256" key="2">
    <source>
        <dbReference type="ARBA" id="ARBA00022723"/>
    </source>
</evidence>
<name>A0AAE1GYD8_9NEOP</name>
<dbReference type="AlphaFoldDB" id="A0AAE1GYD8"/>
<reference evidence="6" key="2">
    <citation type="journal article" date="2023" name="BMC Genomics">
        <title>Pest status, molecular evolution, and epigenetic factors derived from the genome assembly of Frankliniella fusca, a thysanopteran phytovirus vector.</title>
        <authorList>
            <person name="Catto M.A."/>
            <person name="Labadie P.E."/>
            <person name="Jacobson A.L."/>
            <person name="Kennedy G.G."/>
            <person name="Srinivasan R."/>
            <person name="Hunt B.G."/>
        </authorList>
    </citation>
    <scope>NUCLEOTIDE SEQUENCE</scope>
    <source>
        <strain evidence="6">PL_HMW_Pooled</strain>
    </source>
</reference>
<dbReference type="InterPro" id="IPR027805">
    <property type="entry name" value="Transposase_HTH_dom"/>
</dbReference>
<comment type="cofactor">
    <cofactor evidence="1">
        <name>a divalent metal cation</name>
        <dbReference type="ChEBI" id="CHEBI:60240"/>
    </cofactor>
</comment>
<dbReference type="Proteomes" id="UP001219518">
    <property type="component" value="Unassembled WGS sequence"/>
</dbReference>
<feature type="domain" description="Transposase Helix-turn-helix" evidence="5">
    <location>
        <begin position="205"/>
        <end position="251"/>
    </location>
</feature>
<dbReference type="InterPro" id="IPR027806">
    <property type="entry name" value="HARBI1_dom"/>
</dbReference>
<dbReference type="Pfam" id="PF13613">
    <property type="entry name" value="HTH_Tnp_4"/>
    <property type="match status" value="1"/>
</dbReference>
<dbReference type="PANTHER" id="PTHR23080:SF141">
    <property type="entry name" value="TRANSPOSASE HELIX-TURN-HELIX DOMAIN-CONTAINING PROTEIN"/>
    <property type="match status" value="1"/>
</dbReference>
<dbReference type="PANTHER" id="PTHR23080">
    <property type="entry name" value="THAP DOMAIN PROTEIN"/>
    <property type="match status" value="1"/>
</dbReference>
<evidence type="ECO:0000259" key="4">
    <source>
        <dbReference type="Pfam" id="PF13359"/>
    </source>
</evidence>
<comment type="caution">
    <text evidence="6">The sequence shown here is derived from an EMBL/GenBank/DDBJ whole genome shotgun (WGS) entry which is preliminary data.</text>
</comment>
<proteinExistence type="predicted"/>
<dbReference type="EMBL" id="JAHWGI010000234">
    <property type="protein sequence ID" value="KAK3911138.1"/>
    <property type="molecule type" value="Genomic_DNA"/>
</dbReference>
<protein>
    <submittedName>
        <fullName evidence="6">GTP-binding protein EngB</fullName>
    </submittedName>
</protein>
<evidence type="ECO:0000313" key="7">
    <source>
        <dbReference type="Proteomes" id="UP001219518"/>
    </source>
</evidence>
<evidence type="ECO:0000259" key="5">
    <source>
        <dbReference type="Pfam" id="PF13613"/>
    </source>
</evidence>
<dbReference type="GO" id="GO:0046872">
    <property type="term" value="F:metal ion binding"/>
    <property type="evidence" value="ECO:0007669"/>
    <property type="project" value="UniProtKB-KW"/>
</dbReference>
<organism evidence="6 7">
    <name type="scientific">Frankliniella fusca</name>
    <dbReference type="NCBI Taxonomy" id="407009"/>
    <lineage>
        <taxon>Eukaryota</taxon>
        <taxon>Metazoa</taxon>
        <taxon>Ecdysozoa</taxon>
        <taxon>Arthropoda</taxon>
        <taxon>Hexapoda</taxon>
        <taxon>Insecta</taxon>
        <taxon>Pterygota</taxon>
        <taxon>Neoptera</taxon>
        <taxon>Paraneoptera</taxon>
        <taxon>Thysanoptera</taxon>
        <taxon>Terebrantia</taxon>
        <taxon>Thripoidea</taxon>
        <taxon>Thripidae</taxon>
        <taxon>Frankliniella</taxon>
    </lineage>
</organism>
<accession>A0AAE1GYD8</accession>
<keyword evidence="7" id="KW-1185">Reference proteome</keyword>
<gene>
    <name evidence="6" type="ORF">KUF71_020840</name>
</gene>
<dbReference type="Pfam" id="PF13359">
    <property type="entry name" value="DDE_Tnp_4"/>
    <property type="match status" value="1"/>
</dbReference>
<feature type="domain" description="DDE Tnp4" evidence="4">
    <location>
        <begin position="283"/>
        <end position="442"/>
    </location>
</feature>
<reference evidence="6" key="1">
    <citation type="submission" date="2021-07" db="EMBL/GenBank/DDBJ databases">
        <authorList>
            <person name="Catto M.A."/>
            <person name="Jacobson A."/>
            <person name="Kennedy G."/>
            <person name="Labadie P."/>
            <person name="Hunt B.G."/>
            <person name="Srinivasan R."/>
        </authorList>
    </citation>
    <scope>NUCLEOTIDE SEQUENCE</scope>
    <source>
        <strain evidence="6">PL_HMW_Pooled</strain>
        <tissue evidence="6">Head</tissue>
    </source>
</reference>
<evidence type="ECO:0000256" key="1">
    <source>
        <dbReference type="ARBA" id="ARBA00001968"/>
    </source>
</evidence>